<gene>
    <name evidence="2" type="ORF">Pa4123_20610</name>
</gene>
<evidence type="ECO:0000313" key="3">
    <source>
        <dbReference type="Proteomes" id="UP001144280"/>
    </source>
</evidence>
<dbReference type="Gene3D" id="2.60.120.10">
    <property type="entry name" value="Jelly Rolls"/>
    <property type="match status" value="1"/>
</dbReference>
<dbReference type="SUPFAM" id="SSF46785">
    <property type="entry name" value="Winged helix' DNA-binding domain"/>
    <property type="match status" value="1"/>
</dbReference>
<evidence type="ECO:0000259" key="1">
    <source>
        <dbReference type="PROSITE" id="PS51063"/>
    </source>
</evidence>
<dbReference type="EMBL" id="BSDI01000007">
    <property type="protein sequence ID" value="GLH96787.1"/>
    <property type="molecule type" value="Genomic_DNA"/>
</dbReference>
<dbReference type="InterPro" id="IPR012318">
    <property type="entry name" value="HTH_CRP"/>
</dbReference>
<name>A0ABQ5QS23_9ACTN</name>
<dbReference type="Pfam" id="PF13545">
    <property type="entry name" value="HTH_Crp_2"/>
    <property type="match status" value="1"/>
</dbReference>
<protein>
    <recommendedName>
        <fullName evidence="1">HTH crp-type domain-containing protein</fullName>
    </recommendedName>
</protein>
<feature type="domain" description="HTH crp-type" evidence="1">
    <location>
        <begin position="52"/>
        <end position="126"/>
    </location>
</feature>
<dbReference type="PROSITE" id="PS51063">
    <property type="entry name" value="HTH_CRP_2"/>
    <property type="match status" value="1"/>
</dbReference>
<sequence length="135" mass="15042">MRALDDVRARLIATSTFRQHLRSNPDALLAVLAAVVTRLRESDRRRLEFSGFDVPQRVSLLLVELAQTHGQPGVDGVVTISLALSQEEIAEATGASREAVAKALRRLREEGTVLTGRRRIVIKRMDRLIGHSEHE</sequence>
<organism evidence="2 3">
    <name type="scientific">Phytohabitans aurantiacus</name>
    <dbReference type="NCBI Taxonomy" id="3016789"/>
    <lineage>
        <taxon>Bacteria</taxon>
        <taxon>Bacillati</taxon>
        <taxon>Actinomycetota</taxon>
        <taxon>Actinomycetes</taxon>
        <taxon>Micromonosporales</taxon>
        <taxon>Micromonosporaceae</taxon>
    </lineage>
</organism>
<dbReference type="InterPro" id="IPR036390">
    <property type="entry name" value="WH_DNA-bd_sf"/>
</dbReference>
<dbReference type="PRINTS" id="PR00034">
    <property type="entry name" value="HTHCRP"/>
</dbReference>
<dbReference type="Proteomes" id="UP001144280">
    <property type="component" value="Unassembled WGS sequence"/>
</dbReference>
<dbReference type="InterPro" id="IPR014710">
    <property type="entry name" value="RmlC-like_jellyroll"/>
</dbReference>
<dbReference type="SMART" id="SM00419">
    <property type="entry name" value="HTH_CRP"/>
    <property type="match status" value="1"/>
</dbReference>
<keyword evidence="3" id="KW-1185">Reference proteome</keyword>
<proteinExistence type="predicted"/>
<accession>A0ABQ5QS23</accession>
<reference evidence="2" key="1">
    <citation type="submission" date="2022-12" db="EMBL/GenBank/DDBJ databases">
        <title>New Phytohabitans aurantiacus sp. RD004123 nov., an actinomycete isolated from soil.</title>
        <authorList>
            <person name="Triningsih D.W."/>
            <person name="Harunari E."/>
            <person name="Igarashi Y."/>
        </authorList>
    </citation>
    <scope>NUCLEOTIDE SEQUENCE</scope>
    <source>
        <strain evidence="2">RD004123</strain>
    </source>
</reference>
<comment type="caution">
    <text evidence="2">The sequence shown here is derived from an EMBL/GenBank/DDBJ whole genome shotgun (WGS) entry which is preliminary data.</text>
</comment>
<evidence type="ECO:0000313" key="2">
    <source>
        <dbReference type="EMBL" id="GLH96787.1"/>
    </source>
</evidence>